<gene>
    <name evidence="1" type="ORF">CCAP1982_LOCUS4315</name>
</gene>
<dbReference type="AlphaFoldDB" id="A0A811U9Q5"/>
<feature type="non-terminal residue" evidence="1">
    <location>
        <position position="54"/>
    </location>
</feature>
<evidence type="ECO:0000313" key="2">
    <source>
        <dbReference type="Proteomes" id="UP000606786"/>
    </source>
</evidence>
<protein>
    <submittedName>
        <fullName evidence="1">(Mediterranean fruit fly) hypothetical protein</fullName>
    </submittedName>
</protein>
<proteinExistence type="predicted"/>
<dbReference type="EMBL" id="CAJHJT010000001">
    <property type="protein sequence ID" value="CAD6995609.1"/>
    <property type="molecule type" value="Genomic_DNA"/>
</dbReference>
<reference evidence="1" key="1">
    <citation type="submission" date="2020-11" db="EMBL/GenBank/DDBJ databases">
        <authorList>
            <person name="Whitehead M."/>
        </authorList>
    </citation>
    <scope>NUCLEOTIDE SEQUENCE</scope>
    <source>
        <strain evidence="1">EGII</strain>
    </source>
</reference>
<keyword evidence="2" id="KW-1185">Reference proteome</keyword>
<sequence>MFQSPTNRCLIATTHPSPADGQFNRCGPQAHSFVLHVHAGPESNTVEIEANTLR</sequence>
<dbReference type="Proteomes" id="UP000606786">
    <property type="component" value="Unassembled WGS sequence"/>
</dbReference>
<name>A0A811U9Q5_CERCA</name>
<organism evidence="1 2">
    <name type="scientific">Ceratitis capitata</name>
    <name type="common">Mediterranean fruit fly</name>
    <name type="synonym">Tephritis capitata</name>
    <dbReference type="NCBI Taxonomy" id="7213"/>
    <lineage>
        <taxon>Eukaryota</taxon>
        <taxon>Metazoa</taxon>
        <taxon>Ecdysozoa</taxon>
        <taxon>Arthropoda</taxon>
        <taxon>Hexapoda</taxon>
        <taxon>Insecta</taxon>
        <taxon>Pterygota</taxon>
        <taxon>Neoptera</taxon>
        <taxon>Endopterygota</taxon>
        <taxon>Diptera</taxon>
        <taxon>Brachycera</taxon>
        <taxon>Muscomorpha</taxon>
        <taxon>Tephritoidea</taxon>
        <taxon>Tephritidae</taxon>
        <taxon>Ceratitis</taxon>
        <taxon>Ceratitis</taxon>
    </lineage>
</organism>
<comment type="caution">
    <text evidence="1">The sequence shown here is derived from an EMBL/GenBank/DDBJ whole genome shotgun (WGS) entry which is preliminary data.</text>
</comment>
<accession>A0A811U9Q5</accession>
<evidence type="ECO:0000313" key="1">
    <source>
        <dbReference type="EMBL" id="CAD6995609.1"/>
    </source>
</evidence>